<feature type="binding site" evidence="2">
    <location>
        <begin position="165"/>
        <end position="172"/>
    </location>
    <ligand>
        <name>ATP</name>
        <dbReference type="ChEBI" id="CHEBI:30616"/>
    </ligand>
</feature>
<feature type="active site" evidence="1">
    <location>
        <position position="161"/>
    </location>
</feature>
<feature type="domain" description="Fido" evidence="4">
    <location>
        <begin position="79"/>
        <end position="224"/>
    </location>
</feature>
<dbReference type="Gene3D" id="1.10.3290.10">
    <property type="entry name" value="Fido-like domain"/>
    <property type="match status" value="1"/>
</dbReference>
<dbReference type="InterPro" id="IPR040198">
    <property type="entry name" value="Fido_containing"/>
</dbReference>
<name>A0A6G7KCD4_9LACT</name>
<dbReference type="SUPFAM" id="SSF140931">
    <property type="entry name" value="Fic-like"/>
    <property type="match status" value="1"/>
</dbReference>
<dbReference type="AlphaFoldDB" id="A0A6G7KCD4"/>
<sequence>MSHIIKKLTKSYIDDALVRLAYNSSAIEGNTFTLPETATIIINQTLPNNSKITNREYFEVLNHQPAFEYMFRNIKNKALSVSIIKEIHEILTDRLQHDKGMFKTYPNHVSGTEFNTALPENVPALMNQLVSNLSYRINQPISDEEVIKAILEAHITFERIHPFSDGNGRTGRLIMIYSLLENNLPPLIIKNKDKNSYLNILHNAQIKDAPSDDDIQQFYAFALPLLLEEEKRIDSFYHQKLQQIEL</sequence>
<organism evidence="5 6">
    <name type="scientific">Jeotgalibaca arthritidis</name>
    <dbReference type="NCBI Taxonomy" id="1868794"/>
    <lineage>
        <taxon>Bacteria</taxon>
        <taxon>Bacillati</taxon>
        <taxon>Bacillota</taxon>
        <taxon>Bacilli</taxon>
        <taxon>Lactobacillales</taxon>
        <taxon>Carnobacteriaceae</taxon>
        <taxon>Jeotgalibaca</taxon>
    </lineage>
</organism>
<dbReference type="InterPro" id="IPR036597">
    <property type="entry name" value="Fido-like_dom_sf"/>
</dbReference>
<proteinExistence type="predicted"/>
<dbReference type="PANTHER" id="PTHR13504:SF38">
    <property type="entry name" value="FIDO DOMAIN-CONTAINING PROTEIN"/>
    <property type="match status" value="1"/>
</dbReference>
<feature type="site" description="Important for autoinhibition of adenylyltransferase activity" evidence="3">
    <location>
        <position position="28"/>
    </location>
</feature>
<evidence type="ECO:0000256" key="3">
    <source>
        <dbReference type="PIRSR" id="PIRSR640198-3"/>
    </source>
</evidence>
<dbReference type="RefSeq" id="WP_166163740.1">
    <property type="nucleotide sequence ID" value="NZ_CP049740.1"/>
</dbReference>
<evidence type="ECO:0000259" key="4">
    <source>
        <dbReference type="PROSITE" id="PS51459"/>
    </source>
</evidence>
<evidence type="ECO:0000313" key="5">
    <source>
        <dbReference type="EMBL" id="QII82919.1"/>
    </source>
</evidence>
<keyword evidence="6" id="KW-1185">Reference proteome</keyword>
<keyword evidence="2" id="KW-0547">Nucleotide-binding</keyword>
<keyword evidence="2" id="KW-0067">ATP-binding</keyword>
<dbReference type="GO" id="GO:0005524">
    <property type="term" value="F:ATP binding"/>
    <property type="evidence" value="ECO:0007669"/>
    <property type="project" value="UniProtKB-KW"/>
</dbReference>
<evidence type="ECO:0000313" key="6">
    <source>
        <dbReference type="Proteomes" id="UP000501451"/>
    </source>
</evidence>
<dbReference type="Pfam" id="PF02661">
    <property type="entry name" value="Fic"/>
    <property type="match status" value="1"/>
</dbReference>
<reference evidence="5 6" key="1">
    <citation type="journal article" date="2017" name="Int. J. Syst. Evol. Microbiol.">
        <title>Jeotgalibaca porci sp. nov. and Jeotgalibaca arthritidis sp. nov., isolated from pigs, and emended description of the genus Jeotgalibaca.</title>
        <authorList>
            <person name="Zamora L."/>
            <person name="Perez-Sancho M."/>
            <person name="Dominguez L."/>
            <person name="Fernandez-Garayzabal J.F."/>
            <person name="Vela A.I."/>
        </authorList>
    </citation>
    <scope>NUCLEOTIDE SEQUENCE [LARGE SCALE GENOMIC DNA]</scope>
    <source>
        <strain evidence="5 6">CECT 9157</strain>
    </source>
</reference>
<dbReference type="EMBL" id="CP049740">
    <property type="protein sequence ID" value="QII82919.1"/>
    <property type="molecule type" value="Genomic_DNA"/>
</dbReference>
<gene>
    <name evidence="5" type="ORF">G7057_11000</name>
</gene>
<accession>A0A6G7KCD4</accession>
<dbReference type="PANTHER" id="PTHR13504">
    <property type="entry name" value="FIDO DOMAIN-CONTAINING PROTEIN DDB_G0283145"/>
    <property type="match status" value="1"/>
</dbReference>
<evidence type="ECO:0000256" key="1">
    <source>
        <dbReference type="PIRSR" id="PIRSR640198-1"/>
    </source>
</evidence>
<evidence type="ECO:0000256" key="2">
    <source>
        <dbReference type="PIRSR" id="PIRSR640198-2"/>
    </source>
</evidence>
<dbReference type="KEGG" id="jar:G7057_11000"/>
<dbReference type="Proteomes" id="UP000501451">
    <property type="component" value="Chromosome"/>
</dbReference>
<dbReference type="InterPro" id="IPR003812">
    <property type="entry name" value="Fido"/>
</dbReference>
<protein>
    <submittedName>
        <fullName evidence="5">Fic family protein</fullName>
    </submittedName>
</protein>
<dbReference type="PROSITE" id="PS51459">
    <property type="entry name" value="FIDO"/>
    <property type="match status" value="1"/>
</dbReference>